<accession>A0A8X8XZX0</accession>
<dbReference type="Pfam" id="PF09334">
    <property type="entry name" value="tRNA-synt_1g"/>
    <property type="match status" value="1"/>
</dbReference>
<dbReference type="Pfam" id="PF01564">
    <property type="entry name" value="Spermine_synth"/>
    <property type="match status" value="1"/>
</dbReference>
<evidence type="ECO:0000313" key="17">
    <source>
        <dbReference type="Proteomes" id="UP000298416"/>
    </source>
</evidence>
<dbReference type="Pfam" id="PF08241">
    <property type="entry name" value="Methyltransf_11"/>
    <property type="match status" value="1"/>
</dbReference>
<dbReference type="GO" id="GO:0048608">
    <property type="term" value="P:reproductive structure development"/>
    <property type="evidence" value="ECO:0007669"/>
    <property type="project" value="UniProtKB-ARBA"/>
</dbReference>
<dbReference type="GO" id="GO:0009820">
    <property type="term" value="P:alkaloid metabolic process"/>
    <property type="evidence" value="ECO:0007669"/>
    <property type="project" value="UniProtKB-KW"/>
</dbReference>
<comment type="catalytic activity">
    <reaction evidence="11">
        <text>tRNA(Met) + L-methionine + ATP = L-methionyl-tRNA(Met) + AMP + diphosphate</text>
        <dbReference type="Rhea" id="RHEA:13481"/>
        <dbReference type="Rhea" id="RHEA-COMP:9667"/>
        <dbReference type="Rhea" id="RHEA-COMP:9698"/>
        <dbReference type="ChEBI" id="CHEBI:30616"/>
        <dbReference type="ChEBI" id="CHEBI:33019"/>
        <dbReference type="ChEBI" id="CHEBI:57844"/>
        <dbReference type="ChEBI" id="CHEBI:78442"/>
        <dbReference type="ChEBI" id="CHEBI:78530"/>
        <dbReference type="ChEBI" id="CHEBI:456215"/>
        <dbReference type="EC" id="6.1.1.10"/>
    </reaction>
</comment>
<comment type="subcellular location">
    <subcellularLocation>
        <location evidence="1">Cytoplasm</location>
    </subcellularLocation>
</comment>
<dbReference type="NCBIfam" id="TIGR00398">
    <property type="entry name" value="metG"/>
    <property type="match status" value="1"/>
</dbReference>
<evidence type="ECO:0000256" key="12">
    <source>
        <dbReference type="SAM" id="MobiDB-lite"/>
    </source>
</evidence>
<dbReference type="InterPro" id="IPR013216">
    <property type="entry name" value="Methyltransf_11"/>
</dbReference>
<dbReference type="Gene3D" id="3.40.50.150">
    <property type="entry name" value="Vaccinia Virus protein VP39"/>
    <property type="match status" value="2"/>
</dbReference>
<dbReference type="Gene3D" id="3.40.50.620">
    <property type="entry name" value="HUPs"/>
    <property type="match status" value="1"/>
</dbReference>
<dbReference type="PRINTS" id="PR01041">
    <property type="entry name" value="TRNASYNTHMET"/>
</dbReference>
<dbReference type="FunFam" id="2.20.28.20:FF:000001">
    <property type="entry name" value="Methionine--tRNA ligase"/>
    <property type="match status" value="1"/>
</dbReference>
<sequence length="1332" mass="150742">MGDHIHSAAAKLPIQGKRNILITSALPYVNNVPHLGNIIGSNSRFNLRVLSADVFARYCRMRGYNVVYVCGTDEYGTATETKAMEEGSSPKEICDKYHAIHKDVYKWFGISFDEFGRTSSPQQTEVCQDIFKKLLQNNWLSENIMQQVQYRLVEGCCPTPGCNYDSARGDQCEKCGKLLNPTELLEPKCKVCRSTPHICDTNHMFLELPLLKDKLEEYINSMSVMGGWSQNAIQATHAWLREGLKPRCITRDLKWGVPVPHERFMDKVFYVWFDAPIGYVSITSCYTPEWERWWKNPEDVELYQFMGKDNVPFHTVMFPSTLIGTGENWTLMKTISVTEYLNYETGKFSKSKGIGVFGDNAKDTNIPVEVWRYYLLTNRPEVSDTLFTWADLQAKLNSELLNNLGNFVNRVLSFIAKAPGSGYGSIIPDAPNADTHPLTKALGEKIGNFVEQYIDVMEKVKLKQGLKIAMTISGVGNAYLQESQFWKLYREDRPSCSVVMKTSLGLVYLLACLLEPFMPSFSLEVLKQLDLPLETQFSLSDENSDVERARTPWVILPAGHKIGTPTPLFREMRDDEVELFRQSCSAQLNPKSTPNSLQNPKLAMGKKKSKQQRRIANGEQQIKQEEILKTLGDFTDKDNWDKFFTLRGSEDNFEWYAEWPQLRSLLTDNLSFPEKPPKEVTILVPGCGNSKLSEQLYDAGFQSIMNIDFSKVVIMDMLRRNVRERPDMKWRVMDMAELQFDGESFNAVVDKGGLDALMEPKLGSRLGILYLSEVKRVLETGGKFICLTLAESHVLDLLLREFRFGWKMSIHAISHGPPYGTTPELQTFVVVAEKDTPTSVSDLSLFLGEYSIQRHGNQARNLYEMLEKERHTRTKYSNNSDMSYTMEDLRLGAKGNISMLEPGRRIKLILGEPGVSNFFYNCMLLDAKPDSGQFVYPYGVFIVPQLRAHDWLYTSEEGQWLIVVSAKAARLCMSDLSPLVKQLAPNYGDNDNDFQIPFMAAGDGIKKRDIVHQVESDLTGLIIVDDVIYEAINKDDPYKGHKYRRLIFERSENLVQSEALLSSKFDSHSSRTPGEDLISLSLSSEAEVIHNHLASPYHNGIISGIMLISSHLSIATSFGGLVKTAVLGLGAGLLPMFMKKNLPTLQIEVIELDPVVLDVARDFFGFEEDERLKVHVTDGIKFVKEIADSKVEGEEKSLRKIDILVVDVDSSDTSSGLTCPEADFVEEYFLLAAKESLSEQGLFIINLVSRSSTMKDAVYTRLKKARTIVFSNIFCLKIEEDVNEVLFALKTDFAIEEQHLSEARNAVARYSEEAKEWGEKVVHLSKSIELLS</sequence>
<dbReference type="SUPFAM" id="SSF57770">
    <property type="entry name" value="Methionyl-tRNA synthetase (MetRS), Zn-domain"/>
    <property type="match status" value="1"/>
</dbReference>
<evidence type="ECO:0000256" key="4">
    <source>
        <dbReference type="ARBA" id="ARBA00022490"/>
    </source>
</evidence>
<dbReference type="InterPro" id="IPR033911">
    <property type="entry name" value="MetRS_core"/>
</dbReference>
<keyword evidence="5" id="KW-0436">Ligase</keyword>
<dbReference type="InterPro" id="IPR041872">
    <property type="entry name" value="Anticodon_Met"/>
</dbReference>
<gene>
    <name evidence="16" type="ORF">SASPL_113378</name>
</gene>
<keyword evidence="7" id="KW-0067">ATP-binding</keyword>
<dbReference type="EMBL" id="PNBA02000005">
    <property type="protein sequence ID" value="KAG6422995.1"/>
    <property type="molecule type" value="Genomic_DNA"/>
</dbReference>
<dbReference type="CDD" id="cd02440">
    <property type="entry name" value="AdoMet_MTases"/>
    <property type="match status" value="1"/>
</dbReference>
<evidence type="ECO:0000259" key="13">
    <source>
        <dbReference type="Pfam" id="PF08241"/>
    </source>
</evidence>
<dbReference type="FunFam" id="1.10.730.10:FF:000024">
    <property type="entry name" value="Methionine--tRNA ligase cytoplasmic"/>
    <property type="match status" value="1"/>
</dbReference>
<dbReference type="FunFam" id="3.40.50.150:FF:000211">
    <property type="entry name" value="Methyltransferase-like protein 13"/>
    <property type="match status" value="1"/>
</dbReference>
<feature type="domain" description="Methionyl-tRNA synthetase anticodon-binding" evidence="15">
    <location>
        <begin position="437"/>
        <end position="583"/>
    </location>
</feature>
<reference evidence="16" key="1">
    <citation type="submission" date="2018-01" db="EMBL/GenBank/DDBJ databases">
        <authorList>
            <person name="Mao J.F."/>
        </authorList>
    </citation>
    <scope>NUCLEOTIDE SEQUENCE</scope>
    <source>
        <strain evidence="16">Huo1</strain>
        <tissue evidence="16">Leaf</tissue>
    </source>
</reference>
<protein>
    <recommendedName>
        <fullName evidence="3">methionine--tRNA ligase</fullName>
        <ecNumber evidence="3">6.1.1.10</ecNumber>
    </recommendedName>
    <alternativeName>
        <fullName evidence="10">Methionyl-tRNA synthetase</fullName>
    </alternativeName>
</protein>
<feature type="region of interest" description="Disordered" evidence="12">
    <location>
        <begin position="587"/>
        <end position="617"/>
    </location>
</feature>
<evidence type="ECO:0000256" key="11">
    <source>
        <dbReference type="ARBA" id="ARBA00047364"/>
    </source>
</evidence>
<proteinExistence type="inferred from homology"/>
<dbReference type="SUPFAM" id="SSF52374">
    <property type="entry name" value="Nucleotidylyl transferase"/>
    <property type="match status" value="1"/>
</dbReference>
<evidence type="ECO:0000256" key="6">
    <source>
        <dbReference type="ARBA" id="ARBA00022741"/>
    </source>
</evidence>
<evidence type="ECO:0000256" key="5">
    <source>
        <dbReference type="ARBA" id="ARBA00022598"/>
    </source>
</evidence>
<evidence type="ECO:0000256" key="7">
    <source>
        <dbReference type="ARBA" id="ARBA00022840"/>
    </source>
</evidence>
<feature type="domain" description="Methyltransferase type 11" evidence="13">
    <location>
        <begin position="685"/>
        <end position="786"/>
    </location>
</feature>
<dbReference type="Gene3D" id="2.20.28.20">
    <property type="entry name" value="Methionyl-tRNA synthetase, Zn-domain"/>
    <property type="match status" value="1"/>
</dbReference>
<evidence type="ECO:0000256" key="9">
    <source>
        <dbReference type="ARBA" id="ARBA00023146"/>
    </source>
</evidence>
<dbReference type="Gene3D" id="1.10.730.10">
    <property type="entry name" value="Isoleucyl-tRNA Synthetase, Domain 1"/>
    <property type="match status" value="1"/>
</dbReference>
<dbReference type="GO" id="GO:0004825">
    <property type="term" value="F:methionine-tRNA ligase activity"/>
    <property type="evidence" value="ECO:0007669"/>
    <property type="project" value="UniProtKB-EC"/>
</dbReference>
<dbReference type="GO" id="GO:0005524">
    <property type="term" value="F:ATP binding"/>
    <property type="evidence" value="ECO:0007669"/>
    <property type="project" value="UniProtKB-KW"/>
</dbReference>
<dbReference type="InterPro" id="IPR029038">
    <property type="entry name" value="MetRS_Zn"/>
</dbReference>
<dbReference type="Pfam" id="PF19303">
    <property type="entry name" value="Anticodon_3"/>
    <property type="match status" value="1"/>
</dbReference>
<dbReference type="SUPFAM" id="SSF47323">
    <property type="entry name" value="Anticodon-binding domain of a subclass of class I aminoacyl-tRNA synthetases"/>
    <property type="match status" value="1"/>
</dbReference>
<dbReference type="Proteomes" id="UP000298416">
    <property type="component" value="Unassembled WGS sequence"/>
</dbReference>
<dbReference type="PROSITE" id="PS00178">
    <property type="entry name" value="AA_TRNA_LIGASE_I"/>
    <property type="match status" value="1"/>
</dbReference>
<dbReference type="GO" id="GO:0009791">
    <property type="term" value="P:post-embryonic development"/>
    <property type="evidence" value="ECO:0007669"/>
    <property type="project" value="UniProtKB-ARBA"/>
</dbReference>
<dbReference type="SUPFAM" id="SSF53335">
    <property type="entry name" value="S-adenosyl-L-methionine-dependent methyltransferases"/>
    <property type="match status" value="2"/>
</dbReference>
<feature type="domain" description="Methionyl/Leucyl tRNA synthetase" evidence="14">
    <location>
        <begin position="20"/>
        <end position="412"/>
    </location>
</feature>
<keyword evidence="4" id="KW-0963">Cytoplasm</keyword>
<dbReference type="GO" id="GO:0006431">
    <property type="term" value="P:methionyl-tRNA aminoacylation"/>
    <property type="evidence" value="ECO:0007669"/>
    <property type="project" value="InterPro"/>
</dbReference>
<dbReference type="InterPro" id="IPR001412">
    <property type="entry name" value="aa-tRNA-synth_I_CS"/>
</dbReference>
<evidence type="ECO:0000256" key="8">
    <source>
        <dbReference type="ARBA" id="ARBA00022917"/>
    </source>
</evidence>
<dbReference type="PANTHER" id="PTHR45765">
    <property type="entry name" value="METHIONINE--TRNA LIGASE"/>
    <property type="match status" value="1"/>
</dbReference>
<dbReference type="InterPro" id="IPR015413">
    <property type="entry name" value="Methionyl/Leucyl_tRNA_Synth"/>
</dbReference>
<evidence type="ECO:0000256" key="1">
    <source>
        <dbReference type="ARBA" id="ARBA00004496"/>
    </source>
</evidence>
<dbReference type="GO" id="GO:0005829">
    <property type="term" value="C:cytosol"/>
    <property type="evidence" value="ECO:0007669"/>
    <property type="project" value="TreeGrafter"/>
</dbReference>
<organism evidence="16">
    <name type="scientific">Salvia splendens</name>
    <name type="common">Scarlet sage</name>
    <dbReference type="NCBI Taxonomy" id="180675"/>
    <lineage>
        <taxon>Eukaryota</taxon>
        <taxon>Viridiplantae</taxon>
        <taxon>Streptophyta</taxon>
        <taxon>Embryophyta</taxon>
        <taxon>Tracheophyta</taxon>
        <taxon>Spermatophyta</taxon>
        <taxon>Magnoliopsida</taxon>
        <taxon>eudicotyledons</taxon>
        <taxon>Gunneridae</taxon>
        <taxon>Pentapetalae</taxon>
        <taxon>asterids</taxon>
        <taxon>lamiids</taxon>
        <taxon>Lamiales</taxon>
        <taxon>Lamiaceae</taxon>
        <taxon>Nepetoideae</taxon>
        <taxon>Mentheae</taxon>
        <taxon>Salviinae</taxon>
        <taxon>Salvia</taxon>
        <taxon>Salvia subgen. Calosphace</taxon>
        <taxon>core Calosphace</taxon>
    </lineage>
</organism>
<dbReference type="CDD" id="cd00814">
    <property type="entry name" value="MetRS_core"/>
    <property type="match status" value="1"/>
</dbReference>
<dbReference type="PANTHER" id="PTHR45765:SF1">
    <property type="entry name" value="METHIONINE--TRNA LIGASE, CYTOPLASMIC"/>
    <property type="match status" value="1"/>
</dbReference>
<evidence type="ECO:0000259" key="14">
    <source>
        <dbReference type="Pfam" id="PF09334"/>
    </source>
</evidence>
<dbReference type="GO" id="GO:0017101">
    <property type="term" value="C:aminoacyl-tRNA synthetase multienzyme complex"/>
    <property type="evidence" value="ECO:0007669"/>
    <property type="project" value="TreeGrafter"/>
</dbReference>
<evidence type="ECO:0000256" key="2">
    <source>
        <dbReference type="ARBA" id="ARBA00005594"/>
    </source>
</evidence>
<dbReference type="GO" id="GO:0008757">
    <property type="term" value="F:S-adenosylmethionine-dependent methyltransferase activity"/>
    <property type="evidence" value="ECO:0007669"/>
    <property type="project" value="InterPro"/>
</dbReference>
<keyword evidence="9" id="KW-0030">Aminoacyl-tRNA synthetase</keyword>
<comment type="similarity">
    <text evidence="2">Belongs to the class-I aminoacyl-tRNA synthetase family.</text>
</comment>
<reference evidence="16" key="2">
    <citation type="submission" date="2020-08" db="EMBL/GenBank/DDBJ databases">
        <title>Plant Genome Project.</title>
        <authorList>
            <person name="Zhang R.-G."/>
        </authorList>
    </citation>
    <scope>NUCLEOTIDE SEQUENCE</scope>
    <source>
        <strain evidence="16">Huo1</strain>
        <tissue evidence="16">Leaf</tissue>
    </source>
</reference>
<dbReference type="CDD" id="cd07957">
    <property type="entry name" value="Anticodon_Ia_Met"/>
    <property type="match status" value="1"/>
</dbReference>
<evidence type="ECO:0000256" key="3">
    <source>
        <dbReference type="ARBA" id="ARBA00012838"/>
    </source>
</evidence>
<dbReference type="InterPro" id="IPR023458">
    <property type="entry name" value="Met-tRNA_ligase_1"/>
</dbReference>
<dbReference type="EC" id="6.1.1.10" evidence="3"/>
<keyword evidence="6" id="KW-0547">Nucleotide-binding</keyword>
<dbReference type="InterPro" id="IPR029063">
    <property type="entry name" value="SAM-dependent_MTases_sf"/>
</dbReference>
<keyword evidence="17" id="KW-1185">Reference proteome</keyword>
<evidence type="ECO:0000256" key="10">
    <source>
        <dbReference type="ARBA" id="ARBA00030904"/>
    </source>
</evidence>
<evidence type="ECO:0000313" key="16">
    <source>
        <dbReference type="EMBL" id="KAG6422995.1"/>
    </source>
</evidence>
<comment type="caution">
    <text evidence="16">The sequence shown here is derived from an EMBL/GenBank/DDBJ whole genome shotgun (WGS) entry which is preliminary data.</text>
</comment>
<keyword evidence="8" id="KW-0648">Protein biosynthesis</keyword>
<dbReference type="FunFam" id="3.40.50.150:FF:000256">
    <property type="entry name" value="S-adenosyl-L-methionine-dependent methyltransferase superfamily protein"/>
    <property type="match status" value="1"/>
</dbReference>
<feature type="compositionally biased region" description="Polar residues" evidence="12">
    <location>
        <begin position="587"/>
        <end position="599"/>
    </location>
</feature>
<evidence type="ECO:0000259" key="15">
    <source>
        <dbReference type="Pfam" id="PF19303"/>
    </source>
</evidence>
<dbReference type="InterPro" id="IPR014729">
    <property type="entry name" value="Rossmann-like_a/b/a_fold"/>
</dbReference>
<dbReference type="InterPro" id="IPR009080">
    <property type="entry name" value="tRNAsynth_Ia_anticodon-bd"/>
</dbReference>
<dbReference type="InterPro" id="IPR014758">
    <property type="entry name" value="Met-tRNA_synth"/>
</dbReference>
<name>A0A8X8XZX0_SALSN</name>
<feature type="compositionally biased region" description="Basic residues" evidence="12">
    <location>
        <begin position="604"/>
        <end position="613"/>
    </location>
</feature>